<keyword evidence="2" id="KW-1185">Reference proteome</keyword>
<comment type="caution">
    <text evidence="1">The sequence shown here is derived from an EMBL/GenBank/DDBJ whole genome shotgun (WGS) entry which is preliminary data.</text>
</comment>
<evidence type="ECO:0000313" key="1">
    <source>
        <dbReference type="EMBL" id="KAI9902142.1"/>
    </source>
</evidence>
<sequence>MQSLAALSLLAAGAAAETVHGVVVFTRHGDRTTKHYGSQQLTPLGASQNYQVGSSYRARYLSNDSDHQILGISPDEYKSSQIYASAPNQGILSNTATAFLQGLYPPLTETNEDLATTQLNNGSDSTAPLEGYQYVLLHGVGDESESTIWIKGDDACPAYQEATASFADSDVFQQRLDDTKDFYLSMKEYLNDVYDADDDYLSYENAYDIWDLLNVARIHNASTKALDISDEDMFQLKTLGDSHEFGSNYNASQPARAIGARTLSGGVLAQLNETVSSEGKLKFSLLAGSYDTFLAFFGAMGLVDLSKNFTGLPEYAGTMAFELFSEGRSDADAGFPSDADLRVRWLFKNGTDGELTSYPLFGNDDDVMSWDDFKSEMEERGIGDVGTWCDICSATESFCAAYAEGDGSDGSEAEKSAKGGVSPAVGGVIGAVVTLAVVALVGGVVFAVLRKRKASAPVAAPVSGDQQTAQVAGGGKRAGSTSGSSV</sequence>
<gene>
    <name evidence="1" type="ORF">N3K66_003959</name>
</gene>
<name>A0ACC0V7N3_9HYPO</name>
<organism evidence="1 2">
    <name type="scientific">Trichothecium roseum</name>
    <dbReference type="NCBI Taxonomy" id="47278"/>
    <lineage>
        <taxon>Eukaryota</taxon>
        <taxon>Fungi</taxon>
        <taxon>Dikarya</taxon>
        <taxon>Ascomycota</taxon>
        <taxon>Pezizomycotina</taxon>
        <taxon>Sordariomycetes</taxon>
        <taxon>Hypocreomycetidae</taxon>
        <taxon>Hypocreales</taxon>
        <taxon>Hypocreales incertae sedis</taxon>
        <taxon>Trichothecium</taxon>
    </lineage>
</organism>
<protein>
    <submittedName>
        <fullName evidence="1">Uncharacterized protein</fullName>
    </submittedName>
</protein>
<accession>A0ACC0V7N3</accession>
<dbReference type="Proteomes" id="UP001163324">
    <property type="component" value="Chromosome 3"/>
</dbReference>
<proteinExistence type="predicted"/>
<reference evidence="1" key="1">
    <citation type="submission" date="2022-10" db="EMBL/GenBank/DDBJ databases">
        <title>Complete Genome of Trichothecium roseum strain YXFP-22015, a Plant Pathogen Isolated from Citrus.</title>
        <authorList>
            <person name="Wang Y."/>
            <person name="Zhu L."/>
        </authorList>
    </citation>
    <scope>NUCLEOTIDE SEQUENCE</scope>
    <source>
        <strain evidence="1">YXFP-22015</strain>
    </source>
</reference>
<dbReference type="EMBL" id="CM047942">
    <property type="protein sequence ID" value="KAI9902142.1"/>
    <property type="molecule type" value="Genomic_DNA"/>
</dbReference>
<evidence type="ECO:0000313" key="2">
    <source>
        <dbReference type="Proteomes" id="UP001163324"/>
    </source>
</evidence>